<gene>
    <name evidence="1" type="ORF">LSH36_298g03039</name>
</gene>
<evidence type="ECO:0000313" key="1">
    <source>
        <dbReference type="EMBL" id="KAK2153406.1"/>
    </source>
</evidence>
<comment type="caution">
    <text evidence="1">The sequence shown here is derived from an EMBL/GenBank/DDBJ whole genome shotgun (WGS) entry which is preliminary data.</text>
</comment>
<name>A0AAD9JI31_9ANNE</name>
<reference evidence="1" key="1">
    <citation type="journal article" date="2023" name="Mol. Biol. Evol.">
        <title>Third-Generation Sequencing Reveals the Adaptive Role of the Epigenome in Three Deep-Sea Polychaetes.</title>
        <authorList>
            <person name="Perez M."/>
            <person name="Aroh O."/>
            <person name="Sun Y."/>
            <person name="Lan Y."/>
            <person name="Juniper S.K."/>
            <person name="Young C.R."/>
            <person name="Angers B."/>
            <person name="Qian P.Y."/>
        </authorList>
    </citation>
    <scope>NUCLEOTIDE SEQUENCE</scope>
    <source>
        <strain evidence="1">P08H-3</strain>
    </source>
</reference>
<evidence type="ECO:0000313" key="2">
    <source>
        <dbReference type="Proteomes" id="UP001208570"/>
    </source>
</evidence>
<organism evidence="1 2">
    <name type="scientific">Paralvinella palmiformis</name>
    <dbReference type="NCBI Taxonomy" id="53620"/>
    <lineage>
        <taxon>Eukaryota</taxon>
        <taxon>Metazoa</taxon>
        <taxon>Spiralia</taxon>
        <taxon>Lophotrochozoa</taxon>
        <taxon>Annelida</taxon>
        <taxon>Polychaeta</taxon>
        <taxon>Sedentaria</taxon>
        <taxon>Canalipalpata</taxon>
        <taxon>Terebellida</taxon>
        <taxon>Terebelliformia</taxon>
        <taxon>Alvinellidae</taxon>
        <taxon>Paralvinella</taxon>
    </lineage>
</organism>
<dbReference type="EMBL" id="JAODUP010000298">
    <property type="protein sequence ID" value="KAK2153406.1"/>
    <property type="molecule type" value="Genomic_DNA"/>
</dbReference>
<proteinExistence type="predicted"/>
<dbReference type="AlphaFoldDB" id="A0AAD9JI31"/>
<keyword evidence="2" id="KW-1185">Reference proteome</keyword>
<accession>A0AAD9JI31</accession>
<dbReference type="Proteomes" id="UP001208570">
    <property type="component" value="Unassembled WGS sequence"/>
</dbReference>
<sequence>NIGLEWKVSLSRPRTCAENIYKYYIRPQLGYGCVIYDSGNQHLKYLLEGVQHRAAIACTRAFNWTPSSSLLREVGWSTLEL</sequence>
<feature type="non-terminal residue" evidence="1">
    <location>
        <position position="1"/>
    </location>
</feature>
<protein>
    <submittedName>
        <fullName evidence="1">Uncharacterized protein</fullName>
    </submittedName>
</protein>